<evidence type="ECO:0000313" key="4">
    <source>
        <dbReference type="Proteomes" id="UP001153292"/>
    </source>
</evidence>
<protein>
    <recommendedName>
        <fullName evidence="2">FP protein C-terminal domain-containing protein</fullName>
    </recommendedName>
</protein>
<feature type="domain" description="FP protein C-terminal" evidence="2">
    <location>
        <begin position="372"/>
        <end position="419"/>
    </location>
</feature>
<evidence type="ECO:0000259" key="2">
    <source>
        <dbReference type="Pfam" id="PF25298"/>
    </source>
</evidence>
<evidence type="ECO:0000256" key="1">
    <source>
        <dbReference type="SAM" id="MobiDB-lite"/>
    </source>
</evidence>
<feature type="region of interest" description="Disordered" evidence="1">
    <location>
        <begin position="121"/>
        <end position="173"/>
    </location>
</feature>
<gene>
    <name evidence="3" type="ORF">CHILSU_LOCUS530</name>
</gene>
<evidence type="ECO:0000313" key="3">
    <source>
        <dbReference type="EMBL" id="CAH0397459.1"/>
    </source>
</evidence>
<dbReference type="EMBL" id="OU963894">
    <property type="protein sequence ID" value="CAH0397459.1"/>
    <property type="molecule type" value="Genomic_DNA"/>
</dbReference>
<sequence>MYRSRTRQYSCTCYVQEQDQTILLHLLGTGAGPDNTPASVRYRCRSIGAHSEDNSENNRAAESVRRFERDVLLLVSVSSAHSAFIHSYLPLAHSLNQYDFQVAPIDYKRLVTTRLYVSKRTMPLRRTPPPNPSSPVPAPSAQSSPPLPRYDSEPNLSGERTSSALLNAGMRKRKREDECLSKNEILDMFSNLKLEQEKKFDLLLETMRDIKKQNTDIHNAMTFLSQKYDDLLNKVTSLEAERKLDHQNIKSLEIKIEYLEKKWRSSWVEIRNVPKKPKETKNDLSTIVNNLGIALNLTLQSGDIKDIYRVNSTKNSDMTPILLECSSQLIKEEIIRSVKAYNKQHRENKLNTSNLKMDGPSKPIYVAESLSSHTRRLYYLAREYAKTNKYAFCWTSKGTVYLRKNEGAPLIRVNNEADLVLTAPA</sequence>
<dbReference type="InterPro" id="IPR057251">
    <property type="entry name" value="FP_C"/>
</dbReference>
<proteinExistence type="predicted"/>
<dbReference type="Pfam" id="PF25298">
    <property type="entry name" value="Baculo_FP_2nd"/>
    <property type="match status" value="1"/>
</dbReference>
<reference evidence="3" key="1">
    <citation type="submission" date="2021-12" db="EMBL/GenBank/DDBJ databases">
        <authorList>
            <person name="King R."/>
        </authorList>
    </citation>
    <scope>NUCLEOTIDE SEQUENCE</scope>
</reference>
<organism evidence="3 4">
    <name type="scientific">Chilo suppressalis</name>
    <name type="common">Asiatic rice borer moth</name>
    <dbReference type="NCBI Taxonomy" id="168631"/>
    <lineage>
        <taxon>Eukaryota</taxon>
        <taxon>Metazoa</taxon>
        <taxon>Ecdysozoa</taxon>
        <taxon>Arthropoda</taxon>
        <taxon>Hexapoda</taxon>
        <taxon>Insecta</taxon>
        <taxon>Pterygota</taxon>
        <taxon>Neoptera</taxon>
        <taxon>Endopterygota</taxon>
        <taxon>Lepidoptera</taxon>
        <taxon>Glossata</taxon>
        <taxon>Ditrysia</taxon>
        <taxon>Pyraloidea</taxon>
        <taxon>Crambidae</taxon>
        <taxon>Crambinae</taxon>
        <taxon>Chilo</taxon>
    </lineage>
</organism>
<dbReference type="Proteomes" id="UP001153292">
    <property type="component" value="Chromosome 1"/>
</dbReference>
<accession>A0ABN8APU9</accession>
<feature type="compositionally biased region" description="Pro residues" evidence="1">
    <location>
        <begin position="126"/>
        <end position="138"/>
    </location>
</feature>
<name>A0ABN8APU9_CHISP</name>
<keyword evidence="4" id="KW-1185">Reference proteome</keyword>
<feature type="compositionally biased region" description="Polar residues" evidence="1">
    <location>
        <begin position="154"/>
        <end position="165"/>
    </location>
</feature>